<evidence type="ECO:0000313" key="3">
    <source>
        <dbReference type="RefSeq" id="XP_009798646.1"/>
    </source>
</evidence>
<organism evidence="2 3">
    <name type="scientific">Nicotiana sylvestris</name>
    <name type="common">Wood tobacco</name>
    <name type="synonym">South American tobacco</name>
    <dbReference type="NCBI Taxonomy" id="4096"/>
    <lineage>
        <taxon>Eukaryota</taxon>
        <taxon>Viridiplantae</taxon>
        <taxon>Streptophyta</taxon>
        <taxon>Embryophyta</taxon>
        <taxon>Tracheophyta</taxon>
        <taxon>Spermatophyta</taxon>
        <taxon>Magnoliopsida</taxon>
        <taxon>eudicotyledons</taxon>
        <taxon>Gunneridae</taxon>
        <taxon>Pentapetalae</taxon>
        <taxon>asterids</taxon>
        <taxon>lamiids</taxon>
        <taxon>Solanales</taxon>
        <taxon>Solanaceae</taxon>
        <taxon>Nicotianoideae</taxon>
        <taxon>Nicotianeae</taxon>
        <taxon>Nicotiana</taxon>
    </lineage>
</organism>
<name>A0A1U7Y9N1_NICSY</name>
<evidence type="ECO:0000256" key="1">
    <source>
        <dbReference type="SAM" id="MobiDB-lite"/>
    </source>
</evidence>
<gene>
    <name evidence="3" type="primary">LOC104244841</name>
</gene>
<dbReference type="InterPro" id="IPR036397">
    <property type="entry name" value="RNaseH_sf"/>
</dbReference>
<feature type="compositionally biased region" description="Basic and acidic residues" evidence="1">
    <location>
        <begin position="92"/>
        <end position="102"/>
    </location>
</feature>
<dbReference type="PANTHER" id="PTHR48475">
    <property type="entry name" value="RIBONUCLEASE H"/>
    <property type="match status" value="1"/>
</dbReference>
<reference evidence="3" key="2">
    <citation type="submission" date="2025-08" db="UniProtKB">
        <authorList>
            <consortium name="RefSeq"/>
        </authorList>
    </citation>
    <scope>IDENTIFICATION</scope>
    <source>
        <tissue evidence="3">Leaf</tissue>
    </source>
</reference>
<reference evidence="2" key="1">
    <citation type="journal article" date="2013" name="Genome Biol.">
        <title>Reference genomes and transcriptomes of Nicotiana sylvestris and Nicotiana tomentosiformis.</title>
        <authorList>
            <person name="Sierro N."/>
            <person name="Battey J.N."/>
            <person name="Ouadi S."/>
            <person name="Bovet L."/>
            <person name="Goepfert S."/>
            <person name="Bakaher N."/>
            <person name="Peitsch M.C."/>
            <person name="Ivanov N.V."/>
        </authorList>
    </citation>
    <scope>NUCLEOTIDE SEQUENCE [LARGE SCALE GENOMIC DNA]</scope>
</reference>
<dbReference type="Proteomes" id="UP000189701">
    <property type="component" value="Unplaced"/>
</dbReference>
<dbReference type="eggNOG" id="KOG0017">
    <property type="taxonomic scope" value="Eukaryota"/>
</dbReference>
<protein>
    <submittedName>
        <fullName evidence="3">Uncharacterized protein LOC104244841</fullName>
    </submittedName>
</protein>
<feature type="compositionally biased region" description="Acidic residues" evidence="1">
    <location>
        <begin position="103"/>
        <end position="113"/>
    </location>
</feature>
<evidence type="ECO:0000313" key="2">
    <source>
        <dbReference type="Proteomes" id="UP000189701"/>
    </source>
</evidence>
<dbReference type="Gene3D" id="3.30.420.10">
    <property type="entry name" value="Ribonuclease H-like superfamily/Ribonuclease H"/>
    <property type="match status" value="1"/>
</dbReference>
<dbReference type="GO" id="GO:0003676">
    <property type="term" value="F:nucleic acid binding"/>
    <property type="evidence" value="ECO:0007669"/>
    <property type="project" value="InterPro"/>
</dbReference>
<accession>A0A1U7Y9N1</accession>
<sequence length="113" mass="13084">MTYQKNTFHAISPHGQWANGILQQVNIKYHEKKLENAKGLWPELLLEVLWAYRTTPKKSTGETPYSSVYGTDVVIPVEVGEPSLRYSYESGPRNDESRRQDLDEAEEEEIWLT</sequence>
<dbReference type="PANTHER" id="PTHR48475:SF1">
    <property type="entry name" value="RNASE H TYPE-1 DOMAIN-CONTAINING PROTEIN"/>
    <property type="match status" value="1"/>
</dbReference>
<dbReference type="OrthoDB" id="1739513at2759"/>
<dbReference type="SUPFAM" id="SSF53098">
    <property type="entry name" value="Ribonuclease H-like"/>
    <property type="match status" value="1"/>
</dbReference>
<dbReference type="AlphaFoldDB" id="A0A1U7Y9N1"/>
<proteinExistence type="predicted"/>
<dbReference type="InterPro" id="IPR012337">
    <property type="entry name" value="RNaseH-like_sf"/>
</dbReference>
<dbReference type="RefSeq" id="XP_009798646.1">
    <property type="nucleotide sequence ID" value="XM_009800344.1"/>
</dbReference>
<keyword evidence="2" id="KW-1185">Reference proteome</keyword>
<feature type="region of interest" description="Disordered" evidence="1">
    <location>
        <begin position="84"/>
        <end position="113"/>
    </location>
</feature>